<organism evidence="5 6">
    <name type="scientific">Cupriavidus agavae</name>
    <dbReference type="NCBI Taxonomy" id="1001822"/>
    <lineage>
        <taxon>Bacteria</taxon>
        <taxon>Pseudomonadati</taxon>
        <taxon>Pseudomonadota</taxon>
        <taxon>Betaproteobacteria</taxon>
        <taxon>Burkholderiales</taxon>
        <taxon>Burkholderiaceae</taxon>
        <taxon>Cupriavidus</taxon>
    </lineage>
</organism>
<feature type="region of interest" description="Disordered" evidence="1">
    <location>
        <begin position="144"/>
        <end position="183"/>
    </location>
</feature>
<feature type="domain" description="Bacterial Ig" evidence="2">
    <location>
        <begin position="1200"/>
        <end position="1279"/>
    </location>
</feature>
<feature type="domain" description="Bacterial Ig" evidence="2">
    <location>
        <begin position="2134"/>
        <end position="2213"/>
    </location>
</feature>
<feature type="compositionally biased region" description="Polar residues" evidence="1">
    <location>
        <begin position="1489"/>
        <end position="1509"/>
    </location>
</feature>
<dbReference type="InterPro" id="IPR044016">
    <property type="entry name" value="Big_13"/>
</dbReference>
<evidence type="ECO:0000259" key="2">
    <source>
        <dbReference type="Pfam" id="PF17936"/>
    </source>
</evidence>
<dbReference type="Gene3D" id="2.150.10.10">
    <property type="entry name" value="Serralysin-like metalloprotease, C-terminal"/>
    <property type="match status" value="1"/>
</dbReference>
<feature type="domain" description="Bacterial Ig-like" evidence="3">
    <location>
        <begin position="2329"/>
        <end position="2420"/>
    </location>
</feature>
<feature type="domain" description="Bacterial Ig" evidence="2">
    <location>
        <begin position="551"/>
        <end position="629"/>
    </location>
</feature>
<dbReference type="InterPro" id="IPR001343">
    <property type="entry name" value="Hemolysn_Ca-bd"/>
</dbReference>
<protein>
    <submittedName>
        <fullName evidence="5">Putative secreted protein (Type I secretion substrate)</fullName>
    </submittedName>
</protein>
<feature type="domain" description="Bacterial Ig" evidence="2">
    <location>
        <begin position="1951"/>
        <end position="2026"/>
    </location>
</feature>
<feature type="domain" description="Bacterial Ig" evidence="2">
    <location>
        <begin position="639"/>
        <end position="717"/>
    </location>
</feature>
<accession>A0A4V2FH79</accession>
<feature type="domain" description="Bacterial Ig-like" evidence="3">
    <location>
        <begin position="1122"/>
        <end position="1198"/>
    </location>
</feature>
<feature type="region of interest" description="Disordered" evidence="1">
    <location>
        <begin position="1487"/>
        <end position="1509"/>
    </location>
</feature>
<comment type="caution">
    <text evidence="5">The sequence shown here is derived from an EMBL/GenBank/DDBJ whole genome shotgun (WGS) entry which is preliminary data.</text>
</comment>
<feature type="domain" description="Biofilm-associated protein BapA-like prefix-like" evidence="4">
    <location>
        <begin position="33"/>
        <end position="111"/>
    </location>
</feature>
<evidence type="ECO:0000256" key="1">
    <source>
        <dbReference type="SAM" id="MobiDB-lite"/>
    </source>
</evidence>
<feature type="domain" description="Bacterial Ig" evidence="2">
    <location>
        <begin position="363"/>
        <end position="441"/>
    </location>
</feature>
<feature type="domain" description="Bacterial Ig" evidence="2">
    <location>
        <begin position="1684"/>
        <end position="1754"/>
    </location>
</feature>
<dbReference type="EMBL" id="SGXM01000002">
    <property type="protein sequence ID" value="RZT39339.1"/>
    <property type="molecule type" value="Genomic_DNA"/>
</dbReference>
<feature type="region of interest" description="Disordered" evidence="1">
    <location>
        <begin position="267"/>
        <end position="298"/>
    </location>
</feature>
<dbReference type="PRINTS" id="PR00313">
    <property type="entry name" value="CABNDNGRPT"/>
</dbReference>
<feature type="domain" description="Bacterial Ig-like" evidence="3">
    <location>
        <begin position="180"/>
        <end position="257"/>
    </location>
</feature>
<evidence type="ECO:0000259" key="3">
    <source>
        <dbReference type="Pfam" id="PF19077"/>
    </source>
</evidence>
<dbReference type="InterPro" id="IPR018511">
    <property type="entry name" value="Hemolysin-typ_Ca-bd_CS"/>
</dbReference>
<dbReference type="InterPro" id="IPR041498">
    <property type="entry name" value="Big_6"/>
</dbReference>
<dbReference type="Pfam" id="PF00353">
    <property type="entry name" value="HemolysinCabind"/>
    <property type="match status" value="2"/>
</dbReference>
<feature type="domain" description="Bacterial Ig-like" evidence="3">
    <location>
        <begin position="463"/>
        <end position="548"/>
    </location>
</feature>
<feature type="domain" description="Bacterial Ig-like" evidence="3">
    <location>
        <begin position="1861"/>
        <end position="1947"/>
    </location>
</feature>
<feature type="domain" description="Bacterial Ig-like" evidence="3">
    <location>
        <begin position="928"/>
        <end position="1009"/>
    </location>
</feature>
<dbReference type="Proteomes" id="UP000291078">
    <property type="component" value="Unassembled WGS sequence"/>
</dbReference>
<feature type="domain" description="Bacterial Ig-like" evidence="3">
    <location>
        <begin position="1597"/>
        <end position="1673"/>
    </location>
</feature>
<gene>
    <name evidence="5" type="ORF">EV147_2534</name>
</gene>
<feature type="domain" description="Bacterial Ig-like" evidence="3">
    <location>
        <begin position="272"/>
        <end position="361"/>
    </location>
</feature>
<keyword evidence="6" id="KW-1185">Reference proteome</keyword>
<proteinExistence type="predicted"/>
<dbReference type="InterPro" id="IPR011049">
    <property type="entry name" value="Serralysin-like_metalloprot_C"/>
</dbReference>
<feature type="domain" description="Bacterial Ig-like" evidence="3">
    <location>
        <begin position="2047"/>
        <end position="2132"/>
    </location>
</feature>
<feature type="compositionally biased region" description="Gly residues" evidence="1">
    <location>
        <begin position="144"/>
        <end position="160"/>
    </location>
</feature>
<dbReference type="PROSITE" id="PS00330">
    <property type="entry name" value="HEMOLYSIN_CALCIUM"/>
    <property type="match status" value="3"/>
</dbReference>
<sequence length="2784" mass="268925">MASPAVLKDHANVAVAAGDTQVSAPQGPANFLVSAPRESVTNYAREGSDLLLSFQDGRTLRINGFFSNGAQYNNLVFVQGDGSWLVSFDQAMVAGGDQILEAAVTYAPISSSTSTKALLGLLGLAAGAGLIAAVASGGGGDDGNNAGGGTGGGGGGGGSTPPGAPSVAPIGNVIGESGPQATANATPTLRGVGAPANSTITILLDGQPLATVQADANGNWSYTLQRLPDGSHQISVTQTNPDGSPSTPTIIDLIVDTQAPDTPELAAVSDDAGPVTGPLADGASTNDSTPTLSGTAEPGTTIQLFNGAVLLGTVVADADGNWSFTPAAPLADGTYAITATATDPAGNVSPATDPFTLTIDTAAPASPVVTQSNAQGLAGTAAAGSIVAIDLDGNGTPDATVTADDDGNWQYVPSPALPDGTVVTVTASDAAGNASAPVSATIDSAAPAAPVIGAASDDTAPVTGPIAGGGTTNDSTPTLSGTAERGSTVTIYDGTTPLGTTVADGAGNWTFTPGAPLGTGSHALTATATDASGNTSQPGAPFTVIVDTSGPATPTVAPSNGATLAGTADPGSTIAIDLDGDGTPDTTVTANGSGNWSYAPDTPLPDGTVVTVVATDAAGNASAPASTTIDAGMVDSTPPAAPTLDPSDGTALSGTAEAGSTVNIDLNNDGTPDVTTAADDEGNWSYTPLLPLLNGTVVTVTATDTAGNTGPGISVTVDAAAPPPPVLSTVSDNAAPVTGTLTSGGSTNDTTPTFAGTAEPNSTITLTDANSGATLGTTTADGDGNWSFTPATALPDGEYAIEVTATDATGNTGLPGPAFELVIDTVPPGVPVVETVDRTTLAGTADASGTIQLDLDGDGTVDATVTADPDGAWRYTSATPLPPGTAIVTAVDAAGNPSAPVAVTIPLTVPGAPAIGTVTDNMGATEALASGDVTNDTTPEFTGTAEAGSTVDLYSGTTLVGTTVADGDGAWTIIPSPALTDGAYSLTVTATDPQGNVSGPSAPFTLTVDATPPATPVIAASDGTEISGTADPGSAIGIDLNGDGVADATTEADADGNWSYTPGATLPNSSVVTVTATDAAGNTSDPATVIVDGTPPAPPVIAGVLADATPGATPLPSGGSLDDATPTLRGTAEPGSTVNLYGDGPDPIGTAVADADGNWSFTPATALPDGAYSLVATATDAAGNTGPDSATFDFTIDTAAPPPPAIEASNGTTLTGTAAPDSTIGIDLDGDGVADVTVGADGAGAWIYTPAPPLPDGTVVSVTATDAAGNTSAPTTATIDAAPPPAPVVLSAGDNVAPGTTPVATGGSTNDPTPTFTGTAEPNSTVALYNGGTLIGSIQADGDGNWSITPTGPLDDGTYTLTATATDSVGNEGQASTGFVITIDTAPPAAPSIDVHGATELAGTAEAGSTINIDLTGDGVADATVSADEDGNWSYAPAGGLPDGAVASVTATDAAGNTGDADTATIDAAAPPAPVIVTVADDVAPGTTPLASGGSTNDNTPTFNGTAEPDSTINIYDGDTLIGTVTAAPGTGAWTFTPGGLDDGDHALTFTATDAAGNTSPPTAFALNVDTAAPATPAITSVVNDAGTPVSPIFSGGATSDTSPVISGTAPAGMAVALYDGDTLLGTDVADADGNWSITPTLADGGYTLTVVATDAAGNASESSPAFTLTVDTDAPDLPGIDPTNGTALTGTAEPGAVVSIDIGNNGSVDATVAADDNGNWSYLPGTPLGNGVVVSVTATDAAGNTGNPATTVVDVNIDDNTPPAVPTVLPSNGGLLNGTAEAGSTVNLDLDGNGSIDATVTADPAGNWAYVVPSPLDNGVTVNVSATDAAGNTGETASIVIDAAAPPPPVIVSVSDNALPGTGTVPSGGSTNDTTPTLTGTAEPNAVISLSTPAGLLGTAVADGAGNWSFTTAALADGTYAVTAVATDAVNNTGGPSVVYTFTVDTAPPATPTIAPGNGATLSGTAEAGSTVSLDFNGDGTADATVTATGGAWSYTPGTPLANNTVVTVTATDAAGNTSNGASTTIDAAAPATPVLVSVTDNVAPVTGTLTSGTATNDATPTLAGTAEAGSTVSVFDGGALLGTVAADADGNWQFTTAALTNAAHSFTVTATDAVGNTSAPTAAFTLTVDTVAPSTPRITLSSGTALTGTADANSTVNIDLNGDGVADARVTANGAGAWSFGPSPALANGIVVSVTASDAAGNTSGAATATVDALAPAAPVITSVTDNVAPVAGPLANGASTNDNTPTLAGTAEANSTIAIFNGAALLGTALVDGSGNWSFTPPAGLPNGTYALSVTATDASGNASAPAPTFTLTVDTVAPTVTATISTLTDDTGTVGDWITGDHTPIIGGTLSGALGAGETLQVSLDGGATWTNAVVNGTGWQWYAPGQLADGGHSVSTRVIDAAGNLGGTSTQSFTIVTNVAPQVAVRDAGGLLGIADANLLGLIELGQQQFFAASDYNNNIQSVRVSFGGVLDLLALQQLNGNQALAAELGLRFNVVNNPGLLGIGASSVLTVTALDGGPIDNLRLNEFLGSVTLSNGLLGINVGLLNSLQISATDTTGLTTTSTASQLISAGVLTNLLGGAQPSAIIEGTAAGTTTNGSAGDDRIYGYGGDDTLNGLGGNDLLRGGTGNDTLNGGAGNDVLIGGAGNDTLIGGAGGDVFLWEVVSNADARGGNGSDTITDFSVGTSPNQPGMDRLDVSALLVGYQADADGPAHYVNGVATIDQGDLIRNYLSVTNVNGNTVVSIDRDGAGGAYGSQTLVTLNNVTTNLETLLANQQILV</sequence>
<dbReference type="InterPro" id="IPR019960">
    <property type="entry name" value="T1SS_VCA0849"/>
</dbReference>
<feature type="domain" description="Bacterial Ig-like" evidence="3">
    <location>
        <begin position="732"/>
        <end position="825"/>
    </location>
</feature>
<dbReference type="RefSeq" id="WP_130391517.1">
    <property type="nucleotide sequence ID" value="NZ_SGXM01000002.1"/>
</dbReference>
<evidence type="ECO:0000313" key="5">
    <source>
        <dbReference type="EMBL" id="RZT39339.1"/>
    </source>
</evidence>
<evidence type="ECO:0000259" key="4">
    <source>
        <dbReference type="Pfam" id="PF22783"/>
    </source>
</evidence>
<dbReference type="Gene3D" id="3.30.420.430">
    <property type="match status" value="3"/>
</dbReference>
<reference evidence="5 6" key="1">
    <citation type="journal article" date="2015" name="Stand. Genomic Sci.">
        <title>Genomic Encyclopedia of Bacterial and Archaeal Type Strains, Phase III: the genomes of soil and plant-associated and newly described type strains.</title>
        <authorList>
            <person name="Whitman W.B."/>
            <person name="Woyke T."/>
            <person name="Klenk H.P."/>
            <person name="Zhou Y."/>
            <person name="Lilburn T.G."/>
            <person name="Beck B.J."/>
            <person name="De Vos P."/>
            <person name="Vandamme P."/>
            <person name="Eisen J.A."/>
            <person name="Garrity G."/>
            <person name="Hugenholtz P."/>
            <person name="Kyrpides N.C."/>
        </authorList>
    </citation>
    <scope>NUCLEOTIDE SEQUENCE [LARGE SCALE GENOMIC DNA]</scope>
    <source>
        <strain evidence="5 6">ASC-9842</strain>
    </source>
</reference>
<dbReference type="GO" id="GO:0005509">
    <property type="term" value="F:calcium ion binding"/>
    <property type="evidence" value="ECO:0007669"/>
    <property type="project" value="InterPro"/>
</dbReference>
<feature type="domain" description="Bacterial Ig-like" evidence="3">
    <location>
        <begin position="1493"/>
        <end position="1571"/>
    </location>
</feature>
<dbReference type="OrthoDB" id="8947266at2"/>
<feature type="domain" description="Bacterial Ig-like" evidence="3">
    <location>
        <begin position="1307"/>
        <end position="1385"/>
    </location>
</feature>
<dbReference type="Pfam" id="PF17936">
    <property type="entry name" value="Big_6"/>
    <property type="match status" value="10"/>
</dbReference>
<evidence type="ECO:0000313" key="6">
    <source>
        <dbReference type="Proteomes" id="UP000291078"/>
    </source>
</evidence>
<dbReference type="Gene3D" id="2.60.40.10">
    <property type="entry name" value="Immunoglobulins"/>
    <property type="match status" value="21"/>
</dbReference>
<dbReference type="InterPro" id="IPR048051">
    <property type="entry name" value="BapA-like_prefix-like"/>
</dbReference>
<dbReference type="Pfam" id="PF22783">
    <property type="entry name" value="BapA_N"/>
    <property type="match status" value="1"/>
</dbReference>
<dbReference type="NCBIfam" id="NF033677">
    <property type="entry name" value="biofilm_BapA_N"/>
    <property type="match status" value="1"/>
</dbReference>
<dbReference type="SUPFAM" id="SSF51120">
    <property type="entry name" value="beta-Roll"/>
    <property type="match status" value="1"/>
</dbReference>
<name>A0A4V2FH79_9BURK</name>
<dbReference type="Pfam" id="PF19077">
    <property type="entry name" value="Big_13"/>
    <property type="match status" value="13"/>
</dbReference>
<feature type="compositionally biased region" description="Polar residues" evidence="1">
    <location>
        <begin position="283"/>
        <end position="298"/>
    </location>
</feature>
<feature type="domain" description="Bacterial Ig" evidence="2">
    <location>
        <begin position="1014"/>
        <end position="1091"/>
    </location>
</feature>
<feature type="domain" description="Bacterial Ig" evidence="2">
    <location>
        <begin position="1388"/>
        <end position="1465"/>
    </location>
</feature>
<feature type="domain" description="Bacterial Ig" evidence="2">
    <location>
        <begin position="1764"/>
        <end position="1841"/>
    </location>
</feature>
<dbReference type="InterPro" id="IPR013783">
    <property type="entry name" value="Ig-like_fold"/>
</dbReference>
<dbReference type="NCBIfam" id="NF033510">
    <property type="entry name" value="Ca_tandemer"/>
    <property type="match status" value="23"/>
</dbReference>
<feature type="domain" description="Bacterial Ig-like" evidence="3">
    <location>
        <begin position="2240"/>
        <end position="2319"/>
    </location>
</feature>
<dbReference type="NCBIfam" id="TIGR03661">
    <property type="entry name" value="T1SS_VCA0849"/>
    <property type="match status" value="1"/>
</dbReference>